<evidence type="ECO:0000256" key="6">
    <source>
        <dbReference type="ARBA" id="ARBA00022692"/>
    </source>
</evidence>
<keyword evidence="4 13" id="KW-0813">Transport</keyword>
<dbReference type="CTD" id="4509"/>
<dbReference type="AlphaFoldDB" id="A0A7M3V7V7"/>
<keyword evidence="6 13" id="KW-0812">Transmembrane</keyword>
<evidence type="ECO:0000256" key="10">
    <source>
        <dbReference type="ARBA" id="ARBA00023128"/>
    </source>
</evidence>
<evidence type="ECO:0000256" key="3">
    <source>
        <dbReference type="ARBA" id="ARBA00011291"/>
    </source>
</evidence>
<comment type="subunit">
    <text evidence="3">F-type ATPases have 2 components, CF(1) - the catalytic core - and CF(0) - the membrane proton channel.</text>
</comment>
<keyword evidence="5 13" id="KW-0138">CF(0)</keyword>
<reference evidence="15" key="1">
    <citation type="submission" date="2020-02" db="EMBL/GenBank/DDBJ databases">
        <title>The complete mitochondrial genome of Sarcophaga plotnikovi (Diptera: Sarcophagidae).</title>
        <authorList>
            <person name="Guo Y.-D."/>
            <person name="Ren L.-P."/>
        </authorList>
    </citation>
    <scope>NUCLEOTIDE SEQUENCE</scope>
</reference>
<dbReference type="GeneID" id="63361357"/>
<keyword evidence="10 13" id="KW-0496">Mitochondrion</keyword>
<dbReference type="GO" id="GO:0031966">
    <property type="term" value="C:mitochondrial membrane"/>
    <property type="evidence" value="ECO:0007669"/>
    <property type="project" value="UniProtKB-SubCell"/>
</dbReference>
<evidence type="ECO:0000256" key="5">
    <source>
        <dbReference type="ARBA" id="ARBA00022547"/>
    </source>
</evidence>
<keyword evidence="9 13" id="KW-0406">Ion transport</keyword>
<dbReference type="GO" id="GO:0045259">
    <property type="term" value="C:proton-transporting ATP synthase complex"/>
    <property type="evidence" value="ECO:0007669"/>
    <property type="project" value="UniProtKB-KW"/>
</dbReference>
<dbReference type="EMBL" id="MT017720">
    <property type="protein sequence ID" value="QOP39557.1"/>
    <property type="molecule type" value="Genomic_DNA"/>
</dbReference>
<accession>A0A7M3V7V7</accession>
<evidence type="ECO:0000256" key="7">
    <source>
        <dbReference type="ARBA" id="ARBA00022781"/>
    </source>
</evidence>
<feature type="transmembrane region" description="Helical" evidence="14">
    <location>
        <begin position="7"/>
        <end position="31"/>
    </location>
</feature>
<keyword evidence="7 13" id="KW-0375">Hydrogen ion transport</keyword>
<evidence type="ECO:0000256" key="8">
    <source>
        <dbReference type="ARBA" id="ARBA00022989"/>
    </source>
</evidence>
<keyword evidence="8 14" id="KW-1133">Transmembrane helix</keyword>
<evidence type="ECO:0000256" key="1">
    <source>
        <dbReference type="ARBA" id="ARBA00004304"/>
    </source>
</evidence>
<evidence type="ECO:0000256" key="14">
    <source>
        <dbReference type="SAM" id="Phobius"/>
    </source>
</evidence>
<organism evidence="15">
    <name type="scientific">Sarcophaga plotnikovi</name>
    <dbReference type="NCBI Taxonomy" id="2774358"/>
    <lineage>
        <taxon>Eukaryota</taxon>
        <taxon>Metazoa</taxon>
        <taxon>Ecdysozoa</taxon>
        <taxon>Arthropoda</taxon>
        <taxon>Hexapoda</taxon>
        <taxon>Insecta</taxon>
        <taxon>Pterygota</taxon>
        <taxon>Neoptera</taxon>
        <taxon>Endopterygota</taxon>
        <taxon>Diptera</taxon>
        <taxon>Brachycera</taxon>
        <taxon>Muscomorpha</taxon>
        <taxon>Oestroidea</taxon>
        <taxon>Sarcophagidae</taxon>
        <taxon>Sarcophaga</taxon>
        <taxon>Heteronychia</taxon>
    </lineage>
</organism>
<dbReference type="GO" id="GO:0015078">
    <property type="term" value="F:proton transmembrane transporter activity"/>
    <property type="evidence" value="ECO:0007669"/>
    <property type="project" value="InterPro"/>
</dbReference>
<evidence type="ECO:0000313" key="15">
    <source>
        <dbReference type="EMBL" id="QOP39557.1"/>
    </source>
</evidence>
<evidence type="ECO:0000256" key="9">
    <source>
        <dbReference type="ARBA" id="ARBA00023065"/>
    </source>
</evidence>
<dbReference type="InterPro" id="IPR001421">
    <property type="entry name" value="ATP8_metazoa"/>
</dbReference>
<geneLocation type="mitochondrion" evidence="15"/>
<protein>
    <recommendedName>
        <fullName evidence="13">ATP synthase complex subunit 8</fullName>
    </recommendedName>
</protein>
<name>A0A7M3V7V7_9MUSC</name>
<evidence type="ECO:0000256" key="4">
    <source>
        <dbReference type="ARBA" id="ARBA00022448"/>
    </source>
</evidence>
<comment type="similarity">
    <text evidence="2 13">Belongs to the ATPase protein 8 family.</text>
</comment>
<dbReference type="Pfam" id="PF00895">
    <property type="entry name" value="ATP-synt_8"/>
    <property type="match status" value="1"/>
</dbReference>
<gene>
    <name evidence="15" type="primary">ATP8</name>
</gene>
<sequence length="54" mass="6391">MPQMAPIGWLSLFIIFSIAFLIFNMMNYYAFIPLTPKSNLSIQMKSMNSLNWKW</sequence>
<comment type="subcellular location">
    <subcellularLocation>
        <location evidence="1 13">Mitochondrion membrane</location>
        <topology evidence="1 13">Single-pass membrane protein</topology>
    </subcellularLocation>
</comment>
<keyword evidence="11 14" id="KW-0472">Membrane</keyword>
<evidence type="ECO:0000256" key="11">
    <source>
        <dbReference type="ARBA" id="ARBA00023136"/>
    </source>
</evidence>
<dbReference type="RefSeq" id="YP_010022709.1">
    <property type="nucleotide sequence ID" value="NC_053675.1"/>
</dbReference>
<evidence type="ECO:0000256" key="12">
    <source>
        <dbReference type="ARBA" id="ARBA00024864"/>
    </source>
</evidence>
<proteinExistence type="inferred from homology"/>
<comment type="function">
    <text evidence="12">Mitochondrial membrane ATP synthase (F(1)F(0) ATP synthase or Complex V) produces ATP from ADP in the presence of a proton gradient across the membrane which is generated by electron transport complexes of the respiratory chain. F-type ATPases consist of two structural domains, F(1) - containing the extramembraneous catalytic core and F(0) - containing the membrane proton channel, linked together by a central stalk and a peripheral stalk. During catalysis, ATP synthesis in the catalytic domain of F(1) is coupled via a rotary mechanism of the central stalk subunits to proton translocation. Part of the complex F(0) domain. Minor subunit located with subunit a in the membrane.</text>
</comment>
<evidence type="ECO:0000256" key="2">
    <source>
        <dbReference type="ARBA" id="ARBA00008892"/>
    </source>
</evidence>
<dbReference type="GO" id="GO:0015986">
    <property type="term" value="P:proton motive force-driven ATP synthesis"/>
    <property type="evidence" value="ECO:0007669"/>
    <property type="project" value="InterPro"/>
</dbReference>
<evidence type="ECO:0000256" key="13">
    <source>
        <dbReference type="RuleBase" id="RU003661"/>
    </source>
</evidence>